<evidence type="ECO:0000259" key="1">
    <source>
        <dbReference type="PROSITE" id="PS51819"/>
    </source>
</evidence>
<sequence length="132" mass="14679">MQMSNIIGVGGVFFLCEDPDATKAWYKDVLGVEESEYGGFAFSHGASAKSFPKGAMTIFAPFKADSDYFKPSDQSMMFNLMVDDLDAVIARIEAAGVEMTQPPEDYDYGKFAWVMDPDGRKVELWQPIEPKP</sequence>
<dbReference type="PROSITE" id="PS51819">
    <property type="entry name" value="VOC"/>
    <property type="match status" value="1"/>
</dbReference>
<proteinExistence type="predicted"/>
<protein>
    <submittedName>
        <fullName evidence="2">Glyoxalase</fullName>
    </submittedName>
</protein>
<dbReference type="InterPro" id="IPR004360">
    <property type="entry name" value="Glyas_Fos-R_dOase_dom"/>
</dbReference>
<comment type="caution">
    <text evidence="2">The sequence shown here is derived from an EMBL/GenBank/DDBJ whole genome shotgun (WGS) entry which is preliminary data.</text>
</comment>
<reference evidence="3" key="1">
    <citation type="journal article" date="2019" name="Int. J. Syst. Evol. Microbiol.">
        <title>The Global Catalogue of Microorganisms (GCM) 10K type strain sequencing project: providing services to taxonomists for standard genome sequencing and annotation.</title>
        <authorList>
            <consortium name="The Broad Institute Genomics Platform"/>
            <consortium name="The Broad Institute Genome Sequencing Center for Infectious Disease"/>
            <person name="Wu L."/>
            <person name="Ma J."/>
        </authorList>
    </citation>
    <scope>NUCLEOTIDE SEQUENCE [LARGE SCALE GENOMIC DNA]</scope>
    <source>
        <strain evidence="3">CGMCC 1.15928</strain>
    </source>
</reference>
<evidence type="ECO:0000313" key="2">
    <source>
        <dbReference type="EMBL" id="GGB64120.1"/>
    </source>
</evidence>
<dbReference type="PANTHER" id="PTHR33993">
    <property type="entry name" value="GLYOXALASE-RELATED"/>
    <property type="match status" value="1"/>
</dbReference>
<accession>A0ABQ1JAH5</accession>
<dbReference type="Proteomes" id="UP000628854">
    <property type="component" value="Unassembled WGS sequence"/>
</dbReference>
<dbReference type="InterPro" id="IPR037523">
    <property type="entry name" value="VOC_core"/>
</dbReference>
<feature type="domain" description="VOC" evidence="1">
    <location>
        <begin position="8"/>
        <end position="127"/>
    </location>
</feature>
<gene>
    <name evidence="2" type="ORF">GCM10011503_11130</name>
</gene>
<dbReference type="EMBL" id="BMKF01000001">
    <property type="protein sequence ID" value="GGB64120.1"/>
    <property type="molecule type" value="Genomic_DNA"/>
</dbReference>
<dbReference type="InterPro" id="IPR052164">
    <property type="entry name" value="Anthracycline_SecMetBiosynth"/>
</dbReference>
<dbReference type="Pfam" id="PF00903">
    <property type="entry name" value="Glyoxalase"/>
    <property type="match status" value="1"/>
</dbReference>
<name>A0ABQ1JAH5_9PROT</name>
<dbReference type="InterPro" id="IPR029068">
    <property type="entry name" value="Glyas_Bleomycin-R_OHBP_Dase"/>
</dbReference>
<dbReference type="PANTHER" id="PTHR33993:SF5">
    <property type="entry name" value="GLYOXALASE"/>
    <property type="match status" value="1"/>
</dbReference>
<dbReference type="SUPFAM" id="SSF54593">
    <property type="entry name" value="Glyoxalase/Bleomycin resistance protein/Dihydroxybiphenyl dioxygenase"/>
    <property type="match status" value="1"/>
</dbReference>
<keyword evidence="3" id="KW-1185">Reference proteome</keyword>
<evidence type="ECO:0000313" key="3">
    <source>
        <dbReference type="Proteomes" id="UP000628854"/>
    </source>
</evidence>
<organism evidence="2 3">
    <name type="scientific">Henriciella pelagia</name>
    <dbReference type="NCBI Taxonomy" id="1977912"/>
    <lineage>
        <taxon>Bacteria</taxon>
        <taxon>Pseudomonadati</taxon>
        <taxon>Pseudomonadota</taxon>
        <taxon>Alphaproteobacteria</taxon>
        <taxon>Hyphomonadales</taxon>
        <taxon>Hyphomonadaceae</taxon>
        <taxon>Henriciella</taxon>
    </lineage>
</organism>
<dbReference type="Gene3D" id="3.10.180.10">
    <property type="entry name" value="2,3-Dihydroxybiphenyl 1,2-Dioxygenase, domain 1"/>
    <property type="match status" value="1"/>
</dbReference>